<dbReference type="Proteomes" id="UP001054902">
    <property type="component" value="Unassembled WGS sequence"/>
</dbReference>
<protein>
    <submittedName>
        <fullName evidence="2">Uncharacterized protein</fullName>
    </submittedName>
</protein>
<keyword evidence="3" id="KW-1185">Reference proteome</keyword>
<reference evidence="2 3" key="1">
    <citation type="journal article" date="2021" name="Sci. Rep.">
        <title>The genome of the diatom Chaetoceros tenuissimus carries an ancient integrated fragment of an extant virus.</title>
        <authorList>
            <person name="Hongo Y."/>
            <person name="Kimura K."/>
            <person name="Takaki Y."/>
            <person name="Yoshida Y."/>
            <person name="Baba S."/>
            <person name="Kobayashi G."/>
            <person name="Nagasaki K."/>
            <person name="Hano T."/>
            <person name="Tomaru Y."/>
        </authorList>
    </citation>
    <scope>NUCLEOTIDE SEQUENCE [LARGE SCALE GENOMIC DNA]</scope>
    <source>
        <strain evidence="2 3">NIES-3715</strain>
    </source>
</reference>
<evidence type="ECO:0000313" key="2">
    <source>
        <dbReference type="EMBL" id="GFH51662.1"/>
    </source>
</evidence>
<accession>A0AAD3H5S8</accession>
<feature type="region of interest" description="Disordered" evidence="1">
    <location>
        <begin position="137"/>
        <end position="179"/>
    </location>
</feature>
<dbReference type="EMBL" id="BLLK01000045">
    <property type="protein sequence ID" value="GFH51662.1"/>
    <property type="molecule type" value="Genomic_DNA"/>
</dbReference>
<gene>
    <name evidence="2" type="ORF">CTEN210_08138</name>
</gene>
<evidence type="ECO:0000313" key="3">
    <source>
        <dbReference type="Proteomes" id="UP001054902"/>
    </source>
</evidence>
<feature type="compositionally biased region" description="Polar residues" evidence="1">
    <location>
        <begin position="137"/>
        <end position="159"/>
    </location>
</feature>
<comment type="caution">
    <text evidence="2">The sequence shown here is derived from an EMBL/GenBank/DDBJ whole genome shotgun (WGS) entry which is preliminary data.</text>
</comment>
<proteinExistence type="predicted"/>
<dbReference type="AlphaFoldDB" id="A0AAD3H5S8"/>
<name>A0AAD3H5S8_9STRA</name>
<organism evidence="2 3">
    <name type="scientific">Chaetoceros tenuissimus</name>
    <dbReference type="NCBI Taxonomy" id="426638"/>
    <lineage>
        <taxon>Eukaryota</taxon>
        <taxon>Sar</taxon>
        <taxon>Stramenopiles</taxon>
        <taxon>Ochrophyta</taxon>
        <taxon>Bacillariophyta</taxon>
        <taxon>Coscinodiscophyceae</taxon>
        <taxon>Chaetocerotophycidae</taxon>
        <taxon>Chaetocerotales</taxon>
        <taxon>Chaetocerotaceae</taxon>
        <taxon>Chaetoceros</taxon>
    </lineage>
</organism>
<evidence type="ECO:0000256" key="1">
    <source>
        <dbReference type="SAM" id="MobiDB-lite"/>
    </source>
</evidence>
<sequence length="179" mass="20888">MENSERSRAEDLLHKILHNIACKDEAEQITYYQVYPLNTSPRTQHVPKVYKNHLAGLFYKLGLLQVNNKSQIRKKHVEKWNAFCLDKPYKFNEVQIEKVRIIDLVIDKEMICASQERPITDEEYAFLNQCRNEFLSSTKTNDDTNANVSVDTDTNTTEASNKRPISPEPDDTEPKRTRE</sequence>